<organism evidence="2 3">
    <name type="scientific">Segniliparus rugosus (strain ATCC BAA-974 / DSM 45345 / CCUG 50838 / CIP 108380 / JCM 13579 / CDC 945)</name>
    <dbReference type="NCBI Taxonomy" id="679197"/>
    <lineage>
        <taxon>Bacteria</taxon>
        <taxon>Bacillati</taxon>
        <taxon>Actinomycetota</taxon>
        <taxon>Actinomycetes</taxon>
        <taxon>Mycobacteriales</taxon>
        <taxon>Segniliparaceae</taxon>
        <taxon>Segniliparus</taxon>
    </lineage>
</organism>
<gene>
    <name evidence="2" type="ORF">HMPREF9336_03441</name>
</gene>
<dbReference type="EMBL" id="ACZI02000001">
    <property type="protein sequence ID" value="EFV11732.1"/>
    <property type="molecule type" value="Genomic_DNA"/>
</dbReference>
<keyword evidence="3" id="KW-1185">Reference proteome</keyword>
<evidence type="ECO:0000313" key="2">
    <source>
        <dbReference type="EMBL" id="EFV11732.1"/>
    </source>
</evidence>
<proteinExistence type="predicted"/>
<sequence length="78" mass="8037">MGEMGAMGGASWQAIAHHWANEEGNAGSAGSGGSDDPTDHGGNGNILEGEDDPVQKEDMSRPHILTRHAEEQADGIGL</sequence>
<accession>E5XVB9</accession>
<protein>
    <submittedName>
        <fullName evidence="2">Uncharacterized protein</fullName>
    </submittedName>
</protein>
<evidence type="ECO:0000313" key="3">
    <source>
        <dbReference type="Proteomes" id="UP000004816"/>
    </source>
</evidence>
<feature type="compositionally biased region" description="Basic and acidic residues" evidence="1">
    <location>
        <begin position="53"/>
        <end position="71"/>
    </location>
</feature>
<name>E5XVB9_SEGRC</name>
<reference evidence="2 3" key="1">
    <citation type="journal article" date="2011" name="Stand. Genomic Sci.">
        <title>High quality draft genome sequence of Segniliparus rugosus CDC 945(T)= (ATCC BAA-974(T)).</title>
        <authorList>
            <person name="Earl A.M."/>
            <person name="Desjardins C.A."/>
            <person name="Fitzgerald M.G."/>
            <person name="Arachchi H.M."/>
            <person name="Zeng Q."/>
            <person name="Mehta T."/>
            <person name="Griggs A."/>
            <person name="Birren B.W."/>
            <person name="Toney N.C."/>
            <person name="Carr J."/>
            <person name="Posey J."/>
            <person name="Butler W.R."/>
        </authorList>
    </citation>
    <scope>NUCLEOTIDE SEQUENCE [LARGE SCALE GENOMIC DNA]</scope>
    <source>
        <strain evidence="3">ATCC BAA-974 / DSM 45345 / CCUG 50838 / CIP 108380 / JCM 13579 / CDC 945</strain>
    </source>
</reference>
<feature type="region of interest" description="Disordered" evidence="1">
    <location>
        <begin position="1"/>
        <end position="78"/>
    </location>
</feature>
<dbReference type="AlphaFoldDB" id="E5XVB9"/>
<dbReference type="Proteomes" id="UP000004816">
    <property type="component" value="Unassembled WGS sequence"/>
</dbReference>
<evidence type="ECO:0000256" key="1">
    <source>
        <dbReference type="SAM" id="MobiDB-lite"/>
    </source>
</evidence>
<comment type="caution">
    <text evidence="2">The sequence shown here is derived from an EMBL/GenBank/DDBJ whole genome shotgun (WGS) entry which is preliminary data.</text>
</comment>
<dbReference type="HOGENOM" id="CLU_2620036_0_0_11"/>